<gene>
    <name evidence="3" type="ORF">CGZ94_00400</name>
</gene>
<evidence type="ECO:0000259" key="2">
    <source>
        <dbReference type="PROSITE" id="PS51186"/>
    </source>
</evidence>
<comment type="caution">
    <text evidence="3">The sequence shown here is derived from an EMBL/GenBank/DDBJ whole genome shotgun (WGS) entry which is preliminary data.</text>
</comment>
<dbReference type="GO" id="GO:0016747">
    <property type="term" value="F:acyltransferase activity, transferring groups other than amino-acyl groups"/>
    <property type="evidence" value="ECO:0007669"/>
    <property type="project" value="InterPro"/>
</dbReference>
<accession>A0A255GQP9</accession>
<sequence>MAVSCWRPFYDGPHGGGCSLPGPVPTVDRGRGPAAPDSQSHGVARPRPAGRDRARFRDRAHPAASPRPTGPGIEVTLRPRLRPLVAERLAELPLTCSECPLGATVRAGVEADHGPAGWARAAQQEWGLCGITGHEDGRLAGHLLFCPPLHVPRNGPQGGGPRNPDAAVVLSIRVDPGCTAEGLGRQLVQAAAARMVRVPGIHALEVRGSRHGGSCVLPPVEFLERVGFQVSTDHPLQPQLRLEFSRTLRWRPGLLDSALDRVTGWIRPLPPEPANHRPHGG</sequence>
<feature type="compositionally biased region" description="Basic and acidic residues" evidence="1">
    <location>
        <begin position="49"/>
        <end position="61"/>
    </location>
</feature>
<keyword evidence="4" id="KW-1185">Reference proteome</keyword>
<dbReference type="EMBL" id="NMVO01000001">
    <property type="protein sequence ID" value="OYO17911.1"/>
    <property type="molecule type" value="Genomic_DNA"/>
</dbReference>
<dbReference type="AlphaFoldDB" id="A0A255GQP9"/>
<dbReference type="SUPFAM" id="SSF55729">
    <property type="entry name" value="Acyl-CoA N-acyltransferases (Nat)"/>
    <property type="match status" value="1"/>
</dbReference>
<evidence type="ECO:0000313" key="3">
    <source>
        <dbReference type="EMBL" id="OYO17911.1"/>
    </source>
</evidence>
<reference evidence="3 4" key="1">
    <citation type="submission" date="2017-07" db="EMBL/GenBank/DDBJ databases">
        <title>Draft whole genome sequences of clinical Proprionibacteriaceae strains.</title>
        <authorList>
            <person name="Bernier A.-M."/>
            <person name="Bernard K."/>
            <person name="Domingo M.-C."/>
        </authorList>
    </citation>
    <scope>NUCLEOTIDE SEQUENCE [LARGE SCALE GENOMIC DNA]</scope>
    <source>
        <strain evidence="3 4">NML 030167</strain>
    </source>
</reference>
<dbReference type="Proteomes" id="UP000215896">
    <property type="component" value="Unassembled WGS sequence"/>
</dbReference>
<feature type="region of interest" description="Disordered" evidence="1">
    <location>
        <begin position="16"/>
        <end position="75"/>
    </location>
</feature>
<feature type="domain" description="N-acetyltransferase" evidence="2">
    <location>
        <begin position="75"/>
        <end position="249"/>
    </location>
</feature>
<dbReference type="InterPro" id="IPR000182">
    <property type="entry name" value="GNAT_dom"/>
</dbReference>
<dbReference type="InterPro" id="IPR016181">
    <property type="entry name" value="Acyl_CoA_acyltransferase"/>
</dbReference>
<dbReference type="Gene3D" id="3.40.630.30">
    <property type="match status" value="1"/>
</dbReference>
<protein>
    <recommendedName>
        <fullName evidence="2">N-acetyltransferase domain-containing protein</fullName>
    </recommendedName>
</protein>
<dbReference type="OrthoDB" id="5242876at2"/>
<organism evidence="3 4">
    <name type="scientific">Enemella evansiae</name>
    <dbReference type="NCBI Taxonomy" id="2016499"/>
    <lineage>
        <taxon>Bacteria</taxon>
        <taxon>Bacillati</taxon>
        <taxon>Actinomycetota</taxon>
        <taxon>Actinomycetes</taxon>
        <taxon>Propionibacteriales</taxon>
        <taxon>Propionibacteriaceae</taxon>
        <taxon>Enemella</taxon>
    </lineage>
</organism>
<dbReference type="Pfam" id="PF00583">
    <property type="entry name" value="Acetyltransf_1"/>
    <property type="match status" value="1"/>
</dbReference>
<evidence type="ECO:0000256" key="1">
    <source>
        <dbReference type="SAM" id="MobiDB-lite"/>
    </source>
</evidence>
<dbReference type="PROSITE" id="PS51186">
    <property type="entry name" value="GNAT"/>
    <property type="match status" value="1"/>
</dbReference>
<proteinExistence type="predicted"/>
<evidence type="ECO:0000313" key="4">
    <source>
        <dbReference type="Proteomes" id="UP000215896"/>
    </source>
</evidence>
<name>A0A255GQP9_9ACTN</name>